<evidence type="ECO:0000259" key="3">
    <source>
        <dbReference type="Pfam" id="PF01855"/>
    </source>
</evidence>
<dbReference type="InterPro" id="IPR002880">
    <property type="entry name" value="Pyrv_Fd/Flavodoxin_OxRdtase_N"/>
</dbReference>
<name>A0A1G2REK2_9BACT</name>
<sequence length="586" mass="64760">MNDTFSNNKFLTGFTWKIGGEAGYGIMSSGLIFAKTCLRSGYFVVDANEYPSLIRGGHNTYIVRASTEKIFSIVKSVDVLVALNKNAVVYDQDELSSDSHIILNTDKVSEDEVKSLTKSKVYPIPLISLTKESGGKDVMANTVALGATVALLNGDFEVLSAVIAEVFGANKKEVVDINVAVAKAGFDYTKEHFQVKTNYSLQKQEGKEELLFLSGNDGICLGAVRAGCKFFAAYPMTPINSIINYFAKKGPEIGVVYKQPEDEISAINMAIGASFAGVRAMTATSGGGFSLMTEGYGMAGITETPLVIIEGQRPGPATGLPTWGGQADLKFVLHAAQDEFLRIVLAPGDPEESFWLTAEAFNLAEKYQTTVLVLTDKHLGESRYWSPMINASDYKIERGALLSETDQQKEYQRYEITNSGISPRAIPGRKGFTFRANSDEHSELGFSEESAENRAAQMEKRMKKLELCQKEIPDPKVYGDKNAKIILVGWGSSKGPILEAQKMLAERKIATKFLHLTYMNPLPEKFLEKFFGTVKKEKVLMVEQNYTAQCAALIREKIGYEIKDKFLKYDGRPFYPEEIVEKVRDL</sequence>
<dbReference type="EMBL" id="MHUC01000006">
    <property type="protein sequence ID" value="OHA71274.1"/>
    <property type="molecule type" value="Genomic_DNA"/>
</dbReference>
<dbReference type="Gene3D" id="3.40.920.10">
    <property type="entry name" value="Pyruvate-ferredoxin oxidoreductase, PFOR, domain III"/>
    <property type="match status" value="1"/>
</dbReference>
<feature type="domain" description="Pyruvate/ketoisovalerate oxidoreductase catalytic" evidence="2">
    <location>
        <begin position="22"/>
        <end position="187"/>
    </location>
</feature>
<feature type="domain" description="Pyruvate flavodoxin/ferredoxin oxidoreductase pyrimidine binding" evidence="3">
    <location>
        <begin position="222"/>
        <end position="459"/>
    </location>
</feature>
<proteinExistence type="predicted"/>
<evidence type="ECO:0000313" key="5">
    <source>
        <dbReference type="Proteomes" id="UP000177078"/>
    </source>
</evidence>
<evidence type="ECO:0000313" key="4">
    <source>
        <dbReference type="EMBL" id="OHA71274.1"/>
    </source>
</evidence>
<accession>A0A1G2REK2</accession>
<evidence type="ECO:0000256" key="1">
    <source>
        <dbReference type="ARBA" id="ARBA00023002"/>
    </source>
</evidence>
<dbReference type="InterPro" id="IPR022367">
    <property type="entry name" value="2-oxoacid/accept_OxRdtase_asu"/>
</dbReference>
<dbReference type="AlphaFoldDB" id="A0A1G2REK2"/>
<dbReference type="InterPro" id="IPR029061">
    <property type="entry name" value="THDP-binding"/>
</dbReference>
<dbReference type="FunFam" id="3.40.50.970:FF:000022">
    <property type="entry name" value="2-oxoglutarate ferredoxin oxidoreductase alpha subunit"/>
    <property type="match status" value="1"/>
</dbReference>
<dbReference type="Pfam" id="PF01855">
    <property type="entry name" value="POR_N"/>
    <property type="match status" value="1"/>
</dbReference>
<dbReference type="Pfam" id="PF01558">
    <property type="entry name" value="POR"/>
    <property type="match status" value="1"/>
</dbReference>
<dbReference type="FunFam" id="3.40.50.920:FF:000009">
    <property type="entry name" value="2-oxoglutarate ferredoxin oxidoreductase subunit alpha"/>
    <property type="match status" value="1"/>
</dbReference>
<dbReference type="SUPFAM" id="SSF52518">
    <property type="entry name" value="Thiamin diphosphate-binding fold (THDP-binding)"/>
    <property type="match status" value="1"/>
</dbReference>
<keyword evidence="1" id="KW-0560">Oxidoreductase</keyword>
<dbReference type="SUPFAM" id="SSF53323">
    <property type="entry name" value="Pyruvate-ferredoxin oxidoreductase, PFOR, domain III"/>
    <property type="match status" value="1"/>
</dbReference>
<protein>
    <recommendedName>
        <fullName evidence="6">2-oxoacid:ferredoxin oxidoreductase subunit alpha</fullName>
    </recommendedName>
</protein>
<dbReference type="Gene3D" id="3.40.50.970">
    <property type="match status" value="1"/>
</dbReference>
<dbReference type="PANTHER" id="PTHR32154:SF20">
    <property type="entry name" value="2-OXOGLUTARATE OXIDOREDUCTASE SUBUNIT KORA"/>
    <property type="match status" value="1"/>
</dbReference>
<dbReference type="GO" id="GO:0016903">
    <property type="term" value="F:oxidoreductase activity, acting on the aldehyde or oxo group of donors"/>
    <property type="evidence" value="ECO:0007669"/>
    <property type="project" value="InterPro"/>
</dbReference>
<dbReference type="PANTHER" id="PTHR32154">
    <property type="entry name" value="PYRUVATE-FLAVODOXIN OXIDOREDUCTASE-RELATED"/>
    <property type="match status" value="1"/>
</dbReference>
<dbReference type="InterPro" id="IPR009014">
    <property type="entry name" value="Transketo_C/PFOR_II"/>
</dbReference>
<dbReference type="GO" id="GO:0006979">
    <property type="term" value="P:response to oxidative stress"/>
    <property type="evidence" value="ECO:0007669"/>
    <property type="project" value="TreeGrafter"/>
</dbReference>
<dbReference type="InterPro" id="IPR019752">
    <property type="entry name" value="Pyrv/ketoisovalerate_OxRed_cat"/>
</dbReference>
<gene>
    <name evidence="4" type="ORF">A3F15_01480</name>
</gene>
<dbReference type="SUPFAM" id="SSF52922">
    <property type="entry name" value="TK C-terminal domain-like"/>
    <property type="match status" value="1"/>
</dbReference>
<evidence type="ECO:0008006" key="6">
    <source>
        <dbReference type="Google" id="ProtNLM"/>
    </source>
</evidence>
<reference evidence="4 5" key="1">
    <citation type="journal article" date="2016" name="Nat. Commun.">
        <title>Thousands of microbial genomes shed light on interconnected biogeochemical processes in an aquifer system.</title>
        <authorList>
            <person name="Anantharaman K."/>
            <person name="Brown C.T."/>
            <person name="Hug L.A."/>
            <person name="Sharon I."/>
            <person name="Castelle C.J."/>
            <person name="Probst A.J."/>
            <person name="Thomas B.C."/>
            <person name="Singh A."/>
            <person name="Wilkins M.J."/>
            <person name="Karaoz U."/>
            <person name="Brodie E.L."/>
            <person name="Williams K.H."/>
            <person name="Hubbard S.S."/>
            <person name="Banfield J.F."/>
        </authorList>
    </citation>
    <scope>NUCLEOTIDE SEQUENCE [LARGE SCALE GENOMIC DNA]</scope>
</reference>
<comment type="caution">
    <text evidence="4">The sequence shown here is derived from an EMBL/GenBank/DDBJ whole genome shotgun (WGS) entry which is preliminary data.</text>
</comment>
<dbReference type="CDD" id="cd07034">
    <property type="entry name" value="TPP_PYR_PFOR_IOR-alpha_like"/>
    <property type="match status" value="1"/>
</dbReference>
<dbReference type="STRING" id="1802457.A3F15_01480"/>
<organism evidence="4 5">
    <name type="scientific">Candidatus Wildermuthbacteria bacterium RIFCSPHIGHO2_12_FULL_40_12</name>
    <dbReference type="NCBI Taxonomy" id="1802457"/>
    <lineage>
        <taxon>Bacteria</taxon>
        <taxon>Candidatus Wildermuthiibacteriota</taxon>
    </lineage>
</organism>
<dbReference type="Proteomes" id="UP000177078">
    <property type="component" value="Unassembled WGS sequence"/>
</dbReference>
<dbReference type="InterPro" id="IPR050722">
    <property type="entry name" value="Pyruvate:ferred/Flavod_OxRd"/>
</dbReference>
<dbReference type="Gene3D" id="3.40.50.920">
    <property type="match status" value="1"/>
</dbReference>
<evidence type="ECO:0000259" key="2">
    <source>
        <dbReference type="Pfam" id="PF01558"/>
    </source>
</evidence>
<dbReference type="InterPro" id="IPR002869">
    <property type="entry name" value="Pyrv_flavodox_OxRed_cen"/>
</dbReference>
<dbReference type="NCBIfam" id="TIGR03710">
    <property type="entry name" value="OAFO_sf"/>
    <property type="match status" value="1"/>
</dbReference>